<dbReference type="AlphaFoldDB" id="Q5WEA1"/>
<comment type="cofactor">
    <cofactor evidence="2">
        <name>Mg(2+)</name>
        <dbReference type="ChEBI" id="CHEBI:18420"/>
    </cofactor>
</comment>
<keyword evidence="4" id="KW-0547">Nucleotide-binding</keyword>
<name>Q5WEA1_SHOC1</name>
<dbReference type="NCBIfam" id="NF002850">
    <property type="entry name" value="PRK03114.1"/>
    <property type="match status" value="1"/>
</dbReference>
<evidence type="ECO:0000256" key="10">
    <source>
        <dbReference type="ARBA" id="ARBA00048174"/>
    </source>
</evidence>
<keyword evidence="3" id="KW-0479">Metal-binding</keyword>
<dbReference type="GO" id="GO:0103023">
    <property type="term" value="F:ITPase activity"/>
    <property type="evidence" value="ECO:0007669"/>
    <property type="project" value="UniProtKB-EC"/>
</dbReference>
<dbReference type="Gene3D" id="3.90.950.10">
    <property type="match status" value="1"/>
</dbReference>
<feature type="domain" description="Non-canonical purine NTP phosphatase/PRRC1" evidence="12">
    <location>
        <begin position="15"/>
        <end position="164"/>
    </location>
</feature>
<dbReference type="STRING" id="66692.ABC2775"/>
<dbReference type="SUPFAM" id="SSF52972">
    <property type="entry name" value="ITPase-like"/>
    <property type="match status" value="1"/>
</dbReference>
<dbReference type="HOGENOM" id="CLU_087417_0_0_9"/>
<dbReference type="EMBL" id="AP006627">
    <property type="protein sequence ID" value="BAD65309.1"/>
    <property type="molecule type" value="Genomic_DNA"/>
</dbReference>
<dbReference type="PANTHER" id="PTHR34699:SF2">
    <property type="entry name" value="NON-CANONICAL PURINE NTP PHOSPHATASE_PRRC1 DOMAIN-CONTAINING PROTEIN"/>
    <property type="match status" value="1"/>
</dbReference>
<keyword evidence="8" id="KW-0464">Manganese</keyword>
<evidence type="ECO:0000259" key="12">
    <source>
        <dbReference type="Pfam" id="PF01931"/>
    </source>
</evidence>
<dbReference type="GO" id="GO:0000166">
    <property type="term" value="F:nucleotide binding"/>
    <property type="evidence" value="ECO:0007669"/>
    <property type="project" value="UniProtKB-KW"/>
</dbReference>
<sequence>MRLNSVMRNKKAAVGSKNRAKVHAVQDVLIQEYIEVVSVAALSQVAAQPFSDDETKEGAVNRARGALDATEADFGFGLEGGVSEWQGTLYLCNWGALATRSGQLYTAAGLRLPLPTDIAALLYDGLELSKALKQAVPHVDVSQGAVGHLTNGLLTRKTMFSEVVRACYGQYRLATDKLH</sequence>
<reference evidence="13 14" key="5">
    <citation type="journal article" date="2007" name="Extremophiles">
        <title>Intragenomic diversity of the V1 regions of 16S rRNA genes in high-alkaline protease-producing Bacillus clausii spp.</title>
        <authorList>
            <person name="Kageyama Y."/>
            <person name="Takaki Y."/>
            <person name="Shimamura S."/>
            <person name="Nishi S."/>
            <person name="Nogi Y."/>
            <person name="Uchimura K."/>
            <person name="Kobayashi T."/>
            <person name="Hitomi J."/>
            <person name="Ozaki K."/>
            <person name="Kawai S."/>
            <person name="Ito S."/>
            <person name="Horikoshi K."/>
        </authorList>
    </citation>
    <scope>NUCLEOTIDE SEQUENCE [LARGE SCALE GENOMIC DNA]</scope>
    <source>
        <strain evidence="13 14">KSM-K16</strain>
    </source>
</reference>
<evidence type="ECO:0000313" key="13">
    <source>
        <dbReference type="EMBL" id="BAD65309.1"/>
    </source>
</evidence>
<comment type="catalytic activity">
    <reaction evidence="10">
        <text>ITP + H2O = IDP + phosphate + H(+)</text>
        <dbReference type="Rhea" id="RHEA:28330"/>
        <dbReference type="ChEBI" id="CHEBI:15377"/>
        <dbReference type="ChEBI" id="CHEBI:15378"/>
        <dbReference type="ChEBI" id="CHEBI:43474"/>
        <dbReference type="ChEBI" id="CHEBI:58280"/>
        <dbReference type="ChEBI" id="CHEBI:61402"/>
        <dbReference type="EC" id="3.6.1.73"/>
    </reaction>
</comment>
<keyword evidence="6" id="KW-0460">Magnesium</keyword>
<dbReference type="InterPro" id="IPR029001">
    <property type="entry name" value="ITPase-like_fam"/>
</dbReference>
<dbReference type="EC" id="3.6.1.73" evidence="9"/>
<evidence type="ECO:0000256" key="9">
    <source>
        <dbReference type="ARBA" id="ARBA00038901"/>
    </source>
</evidence>
<gene>
    <name evidence="13" type="ordered locus">ABC2775</name>
</gene>
<evidence type="ECO:0000256" key="5">
    <source>
        <dbReference type="ARBA" id="ARBA00022801"/>
    </source>
</evidence>
<keyword evidence="7" id="KW-0546">Nucleotide metabolism</keyword>
<comment type="catalytic activity">
    <reaction evidence="11">
        <text>XTP + H2O = XDP + phosphate + H(+)</text>
        <dbReference type="Rhea" id="RHEA:28406"/>
        <dbReference type="ChEBI" id="CHEBI:15377"/>
        <dbReference type="ChEBI" id="CHEBI:15378"/>
        <dbReference type="ChEBI" id="CHEBI:43474"/>
        <dbReference type="ChEBI" id="CHEBI:59884"/>
        <dbReference type="ChEBI" id="CHEBI:61314"/>
        <dbReference type="EC" id="3.6.1.73"/>
    </reaction>
</comment>
<evidence type="ECO:0000256" key="7">
    <source>
        <dbReference type="ARBA" id="ARBA00023080"/>
    </source>
</evidence>
<reference evidence="13 14" key="3">
    <citation type="journal article" date="1997" name="Protein Eng.">
        <title>High-resolution crystal structure of M-protease: phylogeny aided analysis of the high-alkaline adaptation mechanism.</title>
        <authorList>
            <person name="Shirai T."/>
            <person name="Suzuki A."/>
            <person name="Yamane T."/>
            <person name="Ashida T."/>
            <person name="Kobayashi T."/>
            <person name="Ito S."/>
        </authorList>
    </citation>
    <scope>NUCLEOTIDE SEQUENCE [LARGE SCALE GENOMIC DNA]</scope>
    <source>
        <strain evidence="13 14">KSM-K16</strain>
    </source>
</reference>
<dbReference type="KEGG" id="bcl:ABC2775"/>
<evidence type="ECO:0000256" key="4">
    <source>
        <dbReference type="ARBA" id="ARBA00022741"/>
    </source>
</evidence>
<organism evidence="13 14">
    <name type="scientific">Shouchella clausii (strain KSM-K16)</name>
    <name type="common">Alkalihalobacillus clausii</name>
    <dbReference type="NCBI Taxonomy" id="66692"/>
    <lineage>
        <taxon>Bacteria</taxon>
        <taxon>Bacillati</taxon>
        <taxon>Bacillota</taxon>
        <taxon>Bacilli</taxon>
        <taxon>Bacillales</taxon>
        <taxon>Bacillaceae</taxon>
        <taxon>Shouchella</taxon>
    </lineage>
</organism>
<reference evidence="13 14" key="2">
    <citation type="journal article" date="1995" name="Appl. Microbiol. Biotechnol.">
        <title>Purification and properties of an alkaline protease from alkalophilic Bacillus sp. KSM-K16.</title>
        <authorList>
            <person name="Kobayashi T."/>
            <person name="Hakamada Y."/>
            <person name="Adachi S."/>
            <person name="Hitomi J."/>
            <person name="Yoshimatsu T."/>
            <person name="Koike K."/>
            <person name="Kawai S."/>
            <person name="Ito S."/>
        </authorList>
    </citation>
    <scope>NUCLEOTIDE SEQUENCE [LARGE SCALE GENOMIC DNA]</scope>
    <source>
        <strain evidence="13 14">KSM-K16</strain>
    </source>
</reference>
<dbReference type="InterPro" id="IPR026533">
    <property type="entry name" value="NTPase/PRRC1"/>
</dbReference>
<dbReference type="Proteomes" id="UP000001168">
    <property type="component" value="Chromosome"/>
</dbReference>
<reference evidence="14" key="4">
    <citation type="submission" date="2003-10" db="EMBL/GenBank/DDBJ databases">
        <title>The complete genome sequence of the alkaliphilic Bacillus clausii KSM-K16.</title>
        <authorList>
            <person name="Takaki Y."/>
            <person name="Kageyama Y."/>
            <person name="Shimamura S."/>
            <person name="Suzuki H."/>
            <person name="Nishi S."/>
            <person name="Hatada Y."/>
            <person name="Kawai S."/>
            <person name="Ito S."/>
            <person name="Horikoshi K."/>
        </authorList>
    </citation>
    <scope>NUCLEOTIDE SEQUENCE [LARGE SCALE GENOMIC DNA]</scope>
    <source>
        <strain evidence="14">KSM-K16</strain>
    </source>
</reference>
<dbReference type="InterPro" id="IPR050299">
    <property type="entry name" value="YjjX_NTPase"/>
</dbReference>
<proteinExistence type="predicted"/>
<evidence type="ECO:0000256" key="8">
    <source>
        <dbReference type="ARBA" id="ARBA00023211"/>
    </source>
</evidence>
<keyword evidence="5" id="KW-0378">Hydrolase</keyword>
<dbReference type="GO" id="GO:0009117">
    <property type="term" value="P:nucleotide metabolic process"/>
    <property type="evidence" value="ECO:0007669"/>
    <property type="project" value="UniProtKB-KW"/>
</dbReference>
<comment type="cofactor">
    <cofactor evidence="1">
        <name>Mn(2+)</name>
        <dbReference type="ChEBI" id="CHEBI:29035"/>
    </cofactor>
</comment>
<dbReference type="eggNOG" id="COG1986">
    <property type="taxonomic scope" value="Bacteria"/>
</dbReference>
<reference evidence="13 14" key="1">
    <citation type="journal article" date="1994" name="J. Ferment. Bioeng.">
        <title>Molecular cloning and nucleotide sequence of the gene for an alkaline protease from the alkalophilic Bacillus sp. KSM-K16.</title>
        <authorList>
            <person name="Hakamada Y."/>
            <person name="Kobayashi T."/>
            <person name="Hitomi J."/>
            <person name="Kawai S."/>
            <person name="Ito S."/>
        </authorList>
    </citation>
    <scope>NUCLEOTIDE SEQUENCE [LARGE SCALE GENOMIC DNA]</scope>
    <source>
        <strain evidence="13 14">KSM-K16</strain>
    </source>
</reference>
<evidence type="ECO:0000256" key="6">
    <source>
        <dbReference type="ARBA" id="ARBA00022842"/>
    </source>
</evidence>
<evidence type="ECO:0000256" key="3">
    <source>
        <dbReference type="ARBA" id="ARBA00022723"/>
    </source>
</evidence>
<dbReference type="PANTHER" id="PTHR34699">
    <property type="match status" value="1"/>
</dbReference>
<evidence type="ECO:0000256" key="2">
    <source>
        <dbReference type="ARBA" id="ARBA00001946"/>
    </source>
</evidence>
<dbReference type="Pfam" id="PF01931">
    <property type="entry name" value="NTPase_I-T"/>
    <property type="match status" value="1"/>
</dbReference>
<evidence type="ECO:0000256" key="11">
    <source>
        <dbReference type="ARBA" id="ARBA00048781"/>
    </source>
</evidence>
<evidence type="ECO:0000256" key="1">
    <source>
        <dbReference type="ARBA" id="ARBA00001936"/>
    </source>
</evidence>
<evidence type="ECO:0000313" key="14">
    <source>
        <dbReference type="Proteomes" id="UP000001168"/>
    </source>
</evidence>
<keyword evidence="14" id="KW-1185">Reference proteome</keyword>
<accession>Q5WEA1</accession>
<dbReference type="GO" id="GO:0046872">
    <property type="term" value="F:metal ion binding"/>
    <property type="evidence" value="ECO:0007669"/>
    <property type="project" value="UniProtKB-KW"/>
</dbReference>
<protein>
    <recommendedName>
        <fullName evidence="9">inosine/xanthosine triphosphatase</fullName>
        <ecNumber evidence="9">3.6.1.73</ecNumber>
    </recommendedName>
</protein>